<dbReference type="EMBL" id="MGFT01000004">
    <property type="protein sequence ID" value="OGM12164.1"/>
    <property type="molecule type" value="Genomic_DNA"/>
</dbReference>
<name>A0A1F7XAW2_9BACT</name>
<dbReference type="SMART" id="SM00849">
    <property type="entry name" value="Lactamase_B"/>
    <property type="match status" value="1"/>
</dbReference>
<organism evidence="6 7">
    <name type="scientific">Candidatus Woesebacteria bacterium RBG_16_36_11</name>
    <dbReference type="NCBI Taxonomy" id="1802481"/>
    <lineage>
        <taxon>Bacteria</taxon>
        <taxon>Candidatus Woeseibacteriota</taxon>
    </lineage>
</organism>
<evidence type="ECO:0000259" key="5">
    <source>
        <dbReference type="SMART" id="SM00849"/>
    </source>
</evidence>
<evidence type="ECO:0000256" key="3">
    <source>
        <dbReference type="ARBA" id="ARBA00022801"/>
    </source>
</evidence>
<dbReference type="STRING" id="1802481.A2W13_00730"/>
<evidence type="ECO:0000313" key="7">
    <source>
        <dbReference type="Proteomes" id="UP000178533"/>
    </source>
</evidence>
<dbReference type="GO" id="GO:0016787">
    <property type="term" value="F:hydrolase activity"/>
    <property type="evidence" value="ECO:0007669"/>
    <property type="project" value="UniProtKB-KW"/>
</dbReference>
<feature type="domain" description="Metallo-beta-lactamase" evidence="5">
    <location>
        <begin position="13"/>
        <end position="193"/>
    </location>
</feature>
<evidence type="ECO:0000256" key="2">
    <source>
        <dbReference type="ARBA" id="ARBA00022723"/>
    </source>
</evidence>
<proteinExistence type="predicted"/>
<evidence type="ECO:0000256" key="1">
    <source>
        <dbReference type="ARBA" id="ARBA00001947"/>
    </source>
</evidence>
<dbReference type="Gene3D" id="3.60.15.10">
    <property type="entry name" value="Ribonuclease Z/Hydroxyacylglutathione hydrolase-like"/>
    <property type="match status" value="1"/>
</dbReference>
<dbReference type="InterPro" id="IPR036866">
    <property type="entry name" value="RibonucZ/Hydroxyglut_hydro"/>
</dbReference>
<keyword evidence="3" id="KW-0378">Hydrolase</keyword>
<gene>
    <name evidence="6" type="ORF">A2W13_00730</name>
</gene>
<comment type="cofactor">
    <cofactor evidence="1">
        <name>Zn(2+)</name>
        <dbReference type="ChEBI" id="CHEBI:29105"/>
    </cofactor>
</comment>
<accession>A0A1F7XAW2</accession>
<dbReference type="Pfam" id="PF00753">
    <property type="entry name" value="Lactamase_B"/>
    <property type="match status" value="1"/>
</dbReference>
<comment type="caution">
    <text evidence="6">The sequence shown here is derived from an EMBL/GenBank/DDBJ whole genome shotgun (WGS) entry which is preliminary data.</text>
</comment>
<dbReference type="GO" id="GO:0046872">
    <property type="term" value="F:metal ion binding"/>
    <property type="evidence" value="ECO:0007669"/>
    <property type="project" value="UniProtKB-KW"/>
</dbReference>
<keyword evidence="4" id="KW-0862">Zinc</keyword>
<protein>
    <recommendedName>
        <fullName evidence="5">Metallo-beta-lactamase domain-containing protein</fullName>
    </recommendedName>
</protein>
<evidence type="ECO:0000313" key="6">
    <source>
        <dbReference type="EMBL" id="OGM12164.1"/>
    </source>
</evidence>
<dbReference type="PANTHER" id="PTHR46233">
    <property type="entry name" value="HYDROXYACYLGLUTATHIONE HYDROLASE GLOC"/>
    <property type="match status" value="1"/>
</dbReference>
<dbReference type="Proteomes" id="UP000178533">
    <property type="component" value="Unassembled WGS sequence"/>
</dbReference>
<dbReference type="PANTHER" id="PTHR46233:SF3">
    <property type="entry name" value="HYDROXYACYLGLUTATHIONE HYDROLASE GLOC"/>
    <property type="match status" value="1"/>
</dbReference>
<dbReference type="InterPro" id="IPR001279">
    <property type="entry name" value="Metallo-B-lactamas"/>
</dbReference>
<reference evidence="6 7" key="1">
    <citation type="journal article" date="2016" name="Nat. Commun.">
        <title>Thousands of microbial genomes shed light on interconnected biogeochemical processes in an aquifer system.</title>
        <authorList>
            <person name="Anantharaman K."/>
            <person name="Brown C.T."/>
            <person name="Hug L.A."/>
            <person name="Sharon I."/>
            <person name="Castelle C.J."/>
            <person name="Probst A.J."/>
            <person name="Thomas B.C."/>
            <person name="Singh A."/>
            <person name="Wilkins M.J."/>
            <person name="Karaoz U."/>
            <person name="Brodie E.L."/>
            <person name="Williams K.H."/>
            <person name="Hubbard S.S."/>
            <person name="Banfield J.F."/>
        </authorList>
    </citation>
    <scope>NUCLEOTIDE SEQUENCE [LARGE SCALE GENOMIC DNA]</scope>
</reference>
<dbReference type="CDD" id="cd06262">
    <property type="entry name" value="metallo-hydrolase-like_MBL-fold"/>
    <property type="match status" value="1"/>
</dbReference>
<dbReference type="SUPFAM" id="SSF56281">
    <property type="entry name" value="Metallo-hydrolase/oxidoreductase"/>
    <property type="match status" value="1"/>
</dbReference>
<dbReference type="AlphaFoldDB" id="A0A1F7XAW2"/>
<evidence type="ECO:0000256" key="4">
    <source>
        <dbReference type="ARBA" id="ARBA00022833"/>
    </source>
</evidence>
<dbReference type="InterPro" id="IPR051453">
    <property type="entry name" value="MBL_Glyoxalase_II"/>
</dbReference>
<keyword evidence="2" id="KW-0479">Metal-binding</keyword>
<sequence>MITVERLIVGEFKTNCYLLYDSINKDTLIIDPGDDPDYIIDTISRLELKPTAILVTHGHFDHIMGIFTLQKSFKIPFMVHKKDEFLVKDMANRAKYFLKITSDPSPKIDKYLSENMIIKIKDIEIKVMETPGHTPGSVTFEVVKEDLLFVGDLVFKGRSFGRTDFKYSSNKMLLKSFAKILSFSKNTLVYSGHGEATKVKYLIIK</sequence>